<evidence type="ECO:0000256" key="6">
    <source>
        <dbReference type="SAM" id="Phobius"/>
    </source>
</evidence>
<feature type="transmembrane region" description="Helical" evidence="6">
    <location>
        <begin position="332"/>
        <end position="357"/>
    </location>
</feature>
<dbReference type="Pfam" id="PF02687">
    <property type="entry name" value="FtsX"/>
    <property type="match status" value="2"/>
</dbReference>
<feature type="domain" description="ABC3 transporter permease C-terminal" evidence="7">
    <location>
        <begin position="691"/>
        <end position="801"/>
    </location>
</feature>
<feature type="transmembrane region" description="Helical" evidence="6">
    <location>
        <begin position="421"/>
        <end position="444"/>
    </location>
</feature>
<feature type="transmembrane region" description="Helical" evidence="6">
    <location>
        <begin position="286"/>
        <end position="307"/>
    </location>
</feature>
<gene>
    <name evidence="9" type="ORF">OK344_11070</name>
</gene>
<accession>A0ABT3JPP8</accession>
<evidence type="ECO:0000259" key="8">
    <source>
        <dbReference type="Pfam" id="PF12704"/>
    </source>
</evidence>
<keyword evidence="4 6" id="KW-1133">Transmembrane helix</keyword>
<feature type="transmembrane region" description="Helical" evidence="6">
    <location>
        <begin position="377"/>
        <end position="400"/>
    </location>
</feature>
<evidence type="ECO:0000256" key="4">
    <source>
        <dbReference type="ARBA" id="ARBA00022989"/>
    </source>
</evidence>
<keyword evidence="3 6" id="KW-0812">Transmembrane</keyword>
<evidence type="ECO:0000256" key="3">
    <source>
        <dbReference type="ARBA" id="ARBA00022692"/>
    </source>
</evidence>
<evidence type="ECO:0000313" key="9">
    <source>
        <dbReference type="EMBL" id="MCW4452747.1"/>
    </source>
</evidence>
<keyword evidence="10" id="KW-1185">Reference proteome</keyword>
<dbReference type="RefSeq" id="WP_265144841.1">
    <property type="nucleotide sequence ID" value="NZ_JAPCHZ010000005.1"/>
</dbReference>
<feature type="domain" description="MacB-like periplasmic core" evidence="8">
    <location>
        <begin position="20"/>
        <end position="235"/>
    </location>
</feature>
<comment type="subcellular location">
    <subcellularLocation>
        <location evidence="1">Cell membrane</location>
        <topology evidence="1">Multi-pass membrane protein</topology>
    </subcellularLocation>
</comment>
<feature type="domain" description="ABC3 transporter permease C-terminal" evidence="7">
    <location>
        <begin position="292"/>
        <end position="404"/>
    </location>
</feature>
<dbReference type="InterPro" id="IPR050250">
    <property type="entry name" value="Macrolide_Exporter_MacB"/>
</dbReference>
<reference evidence="9 10" key="1">
    <citation type="submission" date="2022-10" db="EMBL/GenBank/DDBJ databases">
        <title>Kaistella sp. BT-6-1-3.</title>
        <authorList>
            <person name="Ai J."/>
            <person name="Deng Z."/>
        </authorList>
    </citation>
    <scope>NUCLEOTIDE SEQUENCE [LARGE SCALE GENOMIC DNA]</scope>
    <source>
        <strain evidence="9 10">BT6-1-3</strain>
    </source>
</reference>
<feature type="domain" description="MacB-like periplasmic core" evidence="8">
    <location>
        <begin position="430"/>
        <end position="651"/>
    </location>
</feature>
<name>A0ABT3JPP8_9FLAO</name>
<feature type="transmembrane region" description="Helical" evidence="6">
    <location>
        <begin position="738"/>
        <end position="757"/>
    </location>
</feature>
<dbReference type="PANTHER" id="PTHR30572:SF18">
    <property type="entry name" value="ABC-TYPE MACROLIDE FAMILY EXPORT SYSTEM PERMEASE COMPONENT 2"/>
    <property type="match status" value="1"/>
</dbReference>
<evidence type="ECO:0000313" key="10">
    <source>
        <dbReference type="Proteomes" id="UP001209107"/>
    </source>
</evidence>
<comment type="caution">
    <text evidence="9">The sequence shown here is derived from an EMBL/GenBank/DDBJ whole genome shotgun (WGS) entry which is preliminary data.</text>
</comment>
<dbReference type="Proteomes" id="UP001209107">
    <property type="component" value="Unassembled WGS sequence"/>
</dbReference>
<dbReference type="Pfam" id="PF12704">
    <property type="entry name" value="MacB_PCD"/>
    <property type="match status" value="2"/>
</dbReference>
<dbReference type="EMBL" id="JAPCHZ010000005">
    <property type="protein sequence ID" value="MCW4452747.1"/>
    <property type="molecule type" value="Genomic_DNA"/>
</dbReference>
<dbReference type="InterPro" id="IPR003838">
    <property type="entry name" value="ABC3_permease_C"/>
</dbReference>
<feature type="transmembrane region" description="Helical" evidence="6">
    <location>
        <begin position="772"/>
        <end position="795"/>
    </location>
</feature>
<sequence>MLLNWLKIAFANYKKNWLSTLINILGLSFGLAIFLLVFINWLDEKSYEKWVPNKENIFMLEYKNSAFGYMTSSSYPMLEVSKERFKEIEDFAIGNIWYGNKQRLNYGNISCYVDAGSATSSYFEFFPYEKIAGNYKDALQNDNQIALSEETAKLLFGKNYKNCIGKTVVQDNNGKSYLISEVYKLPNSNTVFKPGYLTRPEGIKDNKDQWLNFSYIGFFKLKPNTDVVALQEKLSNQLQKEEKIMSEKWGEKYDEKNKTEVFLTSLSTMKLDAQGGGIDKGDKKNILILMGLSVLILVLSAINLINLKTAQSSQRAKEVGVRKAIGSTKNQLILQFLLETFILCVFSCFLAFALVELLLPFYSKFLGKEIQIENLNLYGYALLIVIFLSLLSGIIPAIYLSNFKPINTLKGNFSRSSHGVFLRNSILTLQLIISSFFIISSLIINSQVNHMMNKDLGFKGDQTIQIDFKKTDWRQKDFNKNKYERLRNEVKNIRGVTDVTGSVLTIGNGYTNMSSVKNAEDTTKVINSAGLGAIELNYFKFYKIKFASGRDFDLRKSSDTISGAVINETFAKQMGWNNENALEKEFIPGWDGKKKYKVIGVVKDFYFQGVHAPVVPVTFFNYERNWAKNNMHNLQIKVSKDDIEGTLKRIEKFWKEKAEPGYPFDYHFVDKHFAKTFEQFKKQRILFTILNSVVLIVALLGLFALSSLLIEQKLKDVAIKKILGASEKSIVLDLTKKFLIISAIAVLISIPISYYFMNEWLKDFAYRIEMPWFPYVLSFVILLLLTFAVVSIKAYRATQVNLVKYLKYE</sequence>
<protein>
    <submittedName>
        <fullName evidence="9">ABC transporter permease</fullName>
    </submittedName>
</protein>
<feature type="transmembrane region" description="Helical" evidence="6">
    <location>
        <begin position="21"/>
        <end position="42"/>
    </location>
</feature>
<keyword evidence="2" id="KW-1003">Cell membrane</keyword>
<evidence type="ECO:0000256" key="5">
    <source>
        <dbReference type="ARBA" id="ARBA00023136"/>
    </source>
</evidence>
<organism evidence="9 10">
    <name type="scientific">Kaistella yananensis</name>
    <dbReference type="NCBI Taxonomy" id="2989820"/>
    <lineage>
        <taxon>Bacteria</taxon>
        <taxon>Pseudomonadati</taxon>
        <taxon>Bacteroidota</taxon>
        <taxon>Flavobacteriia</taxon>
        <taxon>Flavobacteriales</taxon>
        <taxon>Weeksellaceae</taxon>
        <taxon>Chryseobacterium group</taxon>
        <taxon>Kaistella</taxon>
    </lineage>
</organism>
<dbReference type="InterPro" id="IPR025857">
    <property type="entry name" value="MacB_PCD"/>
</dbReference>
<proteinExistence type="predicted"/>
<evidence type="ECO:0000256" key="2">
    <source>
        <dbReference type="ARBA" id="ARBA00022475"/>
    </source>
</evidence>
<dbReference type="PANTHER" id="PTHR30572">
    <property type="entry name" value="MEMBRANE COMPONENT OF TRANSPORTER-RELATED"/>
    <property type="match status" value="1"/>
</dbReference>
<evidence type="ECO:0000259" key="7">
    <source>
        <dbReference type="Pfam" id="PF02687"/>
    </source>
</evidence>
<feature type="transmembrane region" description="Helical" evidence="6">
    <location>
        <begin position="685"/>
        <end position="710"/>
    </location>
</feature>
<keyword evidence="5 6" id="KW-0472">Membrane</keyword>
<evidence type="ECO:0000256" key="1">
    <source>
        <dbReference type="ARBA" id="ARBA00004651"/>
    </source>
</evidence>